<dbReference type="NCBIfam" id="NF001859">
    <property type="entry name" value="PRK00591.1"/>
    <property type="match status" value="1"/>
</dbReference>
<dbReference type="Proteomes" id="UP001158986">
    <property type="component" value="Unassembled WGS sequence"/>
</dbReference>
<dbReference type="PANTHER" id="PTHR43804:SF7">
    <property type="entry name" value="LD18447P"/>
    <property type="match status" value="1"/>
</dbReference>
<dbReference type="SUPFAM" id="SSF75620">
    <property type="entry name" value="Release factor"/>
    <property type="match status" value="1"/>
</dbReference>
<reference evidence="6 7" key="1">
    <citation type="submission" date="2021-11" db="EMBL/GenBank/DDBJ databases">
        <authorList>
            <person name="Islam A."/>
            <person name="Islam S."/>
            <person name="Flora M.S."/>
            <person name="Rahman M."/>
            <person name="Ziaur R.M."/>
            <person name="Epstein J.H."/>
            <person name="Hassan M."/>
            <person name="Klassen M."/>
            <person name="Woodard K."/>
            <person name="Webb A."/>
            <person name="Webby R.J."/>
            <person name="El Zowalaty M.E."/>
        </authorList>
    </citation>
    <scope>NUCLEOTIDE SEQUENCE [LARGE SCALE GENOMIC DNA]</scope>
    <source>
        <strain evidence="6">Pbs1</strain>
    </source>
</reference>
<keyword evidence="7" id="KW-1185">Reference proteome</keyword>
<protein>
    <recommendedName>
        <fullName evidence="5">Prokaryotic-type class I peptide chain release factors domain-containing protein</fullName>
    </recommendedName>
</protein>
<proteinExistence type="inferred from homology"/>
<evidence type="ECO:0000313" key="7">
    <source>
        <dbReference type="Proteomes" id="UP001158986"/>
    </source>
</evidence>
<sequence>MLGTGRYWLRRRRRVLTRVFRLHQYVQSTSLNDFNLWQLKNVNHTRDFSMPSAIQSQMDLLWRRYDDLAHELSHNDGSFSSDKITTLSIEMAELEPKVTVVRELQNQQNAVKELDEMIAEQAESDDPDATELRRMAEDERRELLIGINRLENEVVRIMLPRDEVDENSSIVEIRAGTGGDEACLFAADILKMYQKVALAKGWKFEIMSLSETDLGGCKECVCSLTGRGAYGRMKFESGVHRVQRVPVNDVRVHTSAVSVVVLPEAEDIEVDMDPKDLRIDVYRASGAGGQHVNTTESAVRVTHIPTGIVAAVQDERSQHQNKAKALKILRARVFDAVRRKRDAERQTMRNLQVGSGDRSERVRTYNFPQSRVSDHRVNVTVFGIERMLNGELLDDIVDALVVDEQNYLLQQLETESETS</sequence>
<gene>
    <name evidence="6" type="ORF">PBS001_LOCUS4122</name>
</gene>
<evidence type="ECO:0000259" key="5">
    <source>
        <dbReference type="PROSITE" id="PS00745"/>
    </source>
</evidence>
<feature type="domain" description="Prokaryotic-type class I peptide chain release factors" evidence="5">
    <location>
        <begin position="283"/>
        <end position="299"/>
    </location>
</feature>
<dbReference type="EMBL" id="CAKLCB010000242">
    <property type="protein sequence ID" value="CAH0517513.1"/>
    <property type="molecule type" value="Genomic_DNA"/>
</dbReference>
<evidence type="ECO:0000313" key="6">
    <source>
        <dbReference type="EMBL" id="CAH0517513.1"/>
    </source>
</evidence>
<dbReference type="Pfam" id="PF00472">
    <property type="entry name" value="RF-1"/>
    <property type="match status" value="1"/>
</dbReference>
<organism evidence="6 7">
    <name type="scientific">Peronospora belbahrii</name>
    <dbReference type="NCBI Taxonomy" id="622444"/>
    <lineage>
        <taxon>Eukaryota</taxon>
        <taxon>Sar</taxon>
        <taxon>Stramenopiles</taxon>
        <taxon>Oomycota</taxon>
        <taxon>Peronosporomycetes</taxon>
        <taxon>Peronosporales</taxon>
        <taxon>Peronosporaceae</taxon>
        <taxon>Peronospora</taxon>
    </lineage>
</organism>
<keyword evidence="2" id="KW-0488">Methylation</keyword>
<evidence type="ECO:0000256" key="1">
    <source>
        <dbReference type="ARBA" id="ARBA00010835"/>
    </source>
</evidence>
<dbReference type="InterPro" id="IPR050057">
    <property type="entry name" value="Prokaryotic/Mito_RF"/>
</dbReference>
<feature type="coiled-coil region" evidence="4">
    <location>
        <begin position="104"/>
        <end position="153"/>
    </location>
</feature>
<evidence type="ECO:0000256" key="2">
    <source>
        <dbReference type="ARBA" id="ARBA00022481"/>
    </source>
</evidence>
<dbReference type="PANTHER" id="PTHR43804">
    <property type="entry name" value="LD18447P"/>
    <property type="match status" value="1"/>
</dbReference>
<name>A0ABN8CWK1_9STRA</name>
<comment type="caution">
    <text evidence="6">The sequence shown here is derived from an EMBL/GenBank/DDBJ whole genome shotgun (WGS) entry which is preliminary data.</text>
</comment>
<keyword evidence="3" id="KW-0648">Protein biosynthesis</keyword>
<accession>A0ABN8CWK1</accession>
<dbReference type="PROSITE" id="PS00745">
    <property type="entry name" value="RF_PROK_I"/>
    <property type="match status" value="1"/>
</dbReference>
<dbReference type="Gene3D" id="3.30.160.20">
    <property type="match status" value="1"/>
</dbReference>
<dbReference type="InterPro" id="IPR000352">
    <property type="entry name" value="Pep_chain_release_fac_I"/>
</dbReference>
<dbReference type="Pfam" id="PF03462">
    <property type="entry name" value="PCRF"/>
    <property type="match status" value="1"/>
</dbReference>
<dbReference type="Gene3D" id="6.10.140.1950">
    <property type="match status" value="1"/>
</dbReference>
<dbReference type="InterPro" id="IPR045853">
    <property type="entry name" value="Pep_chain_release_fac_I_sf"/>
</dbReference>
<dbReference type="Gene3D" id="3.30.70.1660">
    <property type="match status" value="2"/>
</dbReference>
<evidence type="ECO:0000256" key="4">
    <source>
        <dbReference type="SAM" id="Coils"/>
    </source>
</evidence>
<comment type="similarity">
    <text evidence="1">Belongs to the prokaryotic/mitochondrial release factor family.</text>
</comment>
<keyword evidence="4" id="KW-0175">Coiled coil</keyword>
<dbReference type="InterPro" id="IPR005139">
    <property type="entry name" value="PCRF"/>
</dbReference>
<evidence type="ECO:0000256" key="3">
    <source>
        <dbReference type="ARBA" id="ARBA00022917"/>
    </source>
</evidence>
<dbReference type="SMART" id="SM00937">
    <property type="entry name" value="PCRF"/>
    <property type="match status" value="1"/>
</dbReference>